<keyword evidence="2" id="KW-0560">Oxidoreductase</keyword>
<dbReference type="PROSITE" id="PS51819">
    <property type="entry name" value="VOC"/>
    <property type="match status" value="1"/>
</dbReference>
<dbReference type="EMBL" id="LZYB01000006">
    <property type="protein sequence ID" value="OBV10296.1"/>
    <property type="molecule type" value="Genomic_DNA"/>
</dbReference>
<dbReference type="AlphaFoldDB" id="A0A1A7BEW6"/>
<keyword evidence="3" id="KW-1185">Reference proteome</keyword>
<evidence type="ECO:0000259" key="1">
    <source>
        <dbReference type="PROSITE" id="PS51819"/>
    </source>
</evidence>
<organism evidence="2 3">
    <name type="scientific">Erythrobacter dokdonensis DSW-74</name>
    <dbReference type="NCBI Taxonomy" id="1300349"/>
    <lineage>
        <taxon>Bacteria</taxon>
        <taxon>Pseudomonadati</taxon>
        <taxon>Pseudomonadota</taxon>
        <taxon>Alphaproteobacteria</taxon>
        <taxon>Sphingomonadales</taxon>
        <taxon>Erythrobacteraceae</taxon>
        <taxon>Erythrobacter/Porphyrobacter group</taxon>
        <taxon>Erythrobacter</taxon>
    </lineage>
</organism>
<feature type="domain" description="VOC" evidence="1">
    <location>
        <begin position="1"/>
        <end position="50"/>
    </location>
</feature>
<dbReference type="InterPro" id="IPR037523">
    <property type="entry name" value="VOC_core"/>
</dbReference>
<accession>A0A1A7BEW6</accession>
<gene>
    <name evidence="2" type="ORF">I603_2258</name>
</gene>
<name>A0A1A7BEW6_9SPHN</name>
<sequence>MINFRVGNLARMIGQLKAAGVAVSELETYPHGKFATLTDPEGNGIQLWEPALT</sequence>
<dbReference type="Proteomes" id="UP000092484">
    <property type="component" value="Unassembled WGS sequence"/>
</dbReference>
<comment type="caution">
    <text evidence="2">The sequence shown here is derived from an EMBL/GenBank/DDBJ whole genome shotgun (WGS) entry which is preliminary data.</text>
</comment>
<keyword evidence="2" id="KW-0223">Dioxygenase</keyword>
<dbReference type="InterPro" id="IPR029068">
    <property type="entry name" value="Glyas_Bleomycin-R_OHBP_Dase"/>
</dbReference>
<dbReference type="SUPFAM" id="SSF54593">
    <property type="entry name" value="Glyoxalase/Bleomycin resistance protein/Dihydroxybiphenyl dioxygenase"/>
    <property type="match status" value="1"/>
</dbReference>
<dbReference type="Gene3D" id="3.10.180.10">
    <property type="entry name" value="2,3-Dihydroxybiphenyl 1,2-Dioxygenase, domain 1"/>
    <property type="match status" value="1"/>
</dbReference>
<evidence type="ECO:0000313" key="2">
    <source>
        <dbReference type="EMBL" id="OBV10296.1"/>
    </source>
</evidence>
<protein>
    <submittedName>
        <fullName evidence="2">Glyoxalase/bleomycin resistance protein/dioxygenase</fullName>
    </submittedName>
</protein>
<evidence type="ECO:0000313" key="3">
    <source>
        <dbReference type="Proteomes" id="UP000092484"/>
    </source>
</evidence>
<reference evidence="2 3" key="1">
    <citation type="submission" date="2016-06" db="EMBL/GenBank/DDBJ databases">
        <title>Genome sequence of Porphyrobacter dokdonensis DSW-74.</title>
        <authorList>
            <person name="Kim J.F."/>
            <person name="Song J.Y."/>
        </authorList>
    </citation>
    <scope>NUCLEOTIDE SEQUENCE [LARGE SCALE GENOMIC DNA]</scope>
    <source>
        <strain evidence="2 3">DSW-74</strain>
    </source>
</reference>
<dbReference type="STRING" id="1300349.I603_2258"/>
<proteinExistence type="predicted"/>
<dbReference type="GO" id="GO:0051213">
    <property type="term" value="F:dioxygenase activity"/>
    <property type="evidence" value="ECO:0007669"/>
    <property type="project" value="UniProtKB-KW"/>
</dbReference>